<evidence type="ECO:0000313" key="11">
    <source>
        <dbReference type="EMBL" id="KAJ7377826.1"/>
    </source>
</evidence>
<dbReference type="GO" id="GO:0030154">
    <property type="term" value="P:cell differentiation"/>
    <property type="evidence" value="ECO:0007669"/>
    <property type="project" value="UniProtKB-KW"/>
</dbReference>
<evidence type="ECO:0000256" key="2">
    <source>
        <dbReference type="ARBA" id="ARBA00022473"/>
    </source>
</evidence>
<keyword evidence="4" id="KW-0744">Spermatogenesis</keyword>
<organism evidence="11 12">
    <name type="scientific">Desmophyllum pertusum</name>
    <dbReference type="NCBI Taxonomy" id="174260"/>
    <lineage>
        <taxon>Eukaryota</taxon>
        <taxon>Metazoa</taxon>
        <taxon>Cnidaria</taxon>
        <taxon>Anthozoa</taxon>
        <taxon>Hexacorallia</taxon>
        <taxon>Scleractinia</taxon>
        <taxon>Caryophylliina</taxon>
        <taxon>Caryophylliidae</taxon>
        <taxon>Desmophyllum</taxon>
    </lineage>
</organism>
<dbReference type="GO" id="GO:0000978">
    <property type="term" value="F:RNA polymerase II cis-regulatory region sequence-specific DNA binding"/>
    <property type="evidence" value="ECO:0007669"/>
    <property type="project" value="TreeGrafter"/>
</dbReference>
<keyword evidence="5" id="KW-0805">Transcription regulation</keyword>
<reference evidence="11" key="1">
    <citation type="submission" date="2023-01" db="EMBL/GenBank/DDBJ databases">
        <title>Genome assembly of the deep-sea coral Lophelia pertusa.</title>
        <authorList>
            <person name="Herrera S."/>
            <person name="Cordes E."/>
        </authorList>
    </citation>
    <scope>NUCLEOTIDE SEQUENCE</scope>
    <source>
        <strain evidence="11">USNM1676648</strain>
        <tissue evidence="11">Polyp</tissue>
    </source>
</reference>
<evidence type="ECO:0000256" key="8">
    <source>
        <dbReference type="ARBA" id="ARBA00023242"/>
    </source>
</evidence>
<dbReference type="PROSITE" id="PS50888">
    <property type="entry name" value="BHLH"/>
    <property type="match status" value="1"/>
</dbReference>
<proteinExistence type="predicted"/>
<comment type="caution">
    <text evidence="11">The sequence shown here is derived from an EMBL/GenBank/DDBJ whole genome shotgun (WGS) entry which is preliminary data.</text>
</comment>
<dbReference type="GO" id="GO:0005634">
    <property type="term" value="C:nucleus"/>
    <property type="evidence" value="ECO:0007669"/>
    <property type="project" value="UniProtKB-SubCell"/>
</dbReference>
<dbReference type="InterPro" id="IPR036638">
    <property type="entry name" value="HLH_DNA-bd_sf"/>
</dbReference>
<dbReference type="CDD" id="cd19683">
    <property type="entry name" value="bHLH_SOHLH_like"/>
    <property type="match status" value="1"/>
</dbReference>
<protein>
    <recommendedName>
        <fullName evidence="10">BHLH domain-containing protein</fullName>
    </recommendedName>
</protein>
<evidence type="ECO:0000256" key="7">
    <source>
        <dbReference type="ARBA" id="ARBA00023163"/>
    </source>
</evidence>
<evidence type="ECO:0000313" key="12">
    <source>
        <dbReference type="Proteomes" id="UP001163046"/>
    </source>
</evidence>
<dbReference type="OrthoDB" id="5973581at2759"/>
<dbReference type="Gene3D" id="4.10.280.10">
    <property type="entry name" value="Helix-loop-helix DNA-binding domain"/>
    <property type="match status" value="1"/>
</dbReference>
<dbReference type="PANTHER" id="PTHR15402">
    <property type="entry name" value="TRANSCRIPTION FACTOR-LIKE 5 PROTEIN"/>
    <property type="match status" value="1"/>
</dbReference>
<keyword evidence="12" id="KW-1185">Reference proteome</keyword>
<dbReference type="EMBL" id="MU826372">
    <property type="protein sequence ID" value="KAJ7377826.1"/>
    <property type="molecule type" value="Genomic_DNA"/>
</dbReference>
<keyword evidence="6" id="KW-0238">DNA-binding</keyword>
<keyword evidence="8" id="KW-0539">Nucleus</keyword>
<feature type="region of interest" description="Disordered" evidence="9">
    <location>
        <begin position="225"/>
        <end position="260"/>
    </location>
</feature>
<evidence type="ECO:0000256" key="4">
    <source>
        <dbReference type="ARBA" id="ARBA00022871"/>
    </source>
</evidence>
<comment type="subcellular location">
    <subcellularLocation>
        <location evidence="1">Nucleus</location>
    </subcellularLocation>
</comment>
<dbReference type="InterPro" id="IPR011598">
    <property type="entry name" value="bHLH_dom"/>
</dbReference>
<dbReference type="GO" id="GO:0000981">
    <property type="term" value="F:DNA-binding transcription factor activity, RNA polymerase II-specific"/>
    <property type="evidence" value="ECO:0007669"/>
    <property type="project" value="TreeGrafter"/>
</dbReference>
<dbReference type="PANTHER" id="PTHR15402:SF2">
    <property type="entry name" value="TRANSCRIPTION FACTOR LIKE 5"/>
    <property type="match status" value="1"/>
</dbReference>
<evidence type="ECO:0000256" key="6">
    <source>
        <dbReference type="ARBA" id="ARBA00023125"/>
    </source>
</evidence>
<name>A0A9W9ZAB9_9CNID</name>
<evidence type="ECO:0000256" key="9">
    <source>
        <dbReference type="SAM" id="MobiDB-lite"/>
    </source>
</evidence>
<dbReference type="GO" id="GO:0046983">
    <property type="term" value="F:protein dimerization activity"/>
    <property type="evidence" value="ECO:0007669"/>
    <property type="project" value="InterPro"/>
</dbReference>
<accession>A0A9W9ZAB9</accession>
<keyword evidence="2" id="KW-0217">Developmental protein</keyword>
<evidence type="ECO:0000256" key="3">
    <source>
        <dbReference type="ARBA" id="ARBA00022782"/>
    </source>
</evidence>
<sequence length="384" mass="42045">MNCGTPVIVISSADILPESTLHMLGRNEIQEAIHRTSNTEKLETDLITALSHVIGQSASHLSGDAHVPMLPFPVQTAWSTTPHYTSAPMPPFQQTEATGLTPTVTPIRTSPTEMQGLNMMKALNSSQINAQMSDFGLRQLQDGLMEQAGTMKLFVSDPVTQVVNQGSASFKMSPPLGVSAQENPESVLPGIETLLNAIQVVEGEAPAGNNQAAMFTKFTALNSADSADARPASSRTKRRARRSSTGNPRSAKRTISDTELESLNDTKSPIAASLVGKKPYFLTLDSYKEAMADDPNVNAVDRHNSKERHRRIRITKAAEFFKAVIPGMDPNMDKATAFHLTVYYMVFLRNALRQQDPPIIPKLHETFKEEWGEIFSMDDPPEAD</sequence>
<evidence type="ECO:0000256" key="5">
    <source>
        <dbReference type="ARBA" id="ARBA00023015"/>
    </source>
</evidence>
<evidence type="ECO:0000259" key="10">
    <source>
        <dbReference type="PROSITE" id="PS50888"/>
    </source>
</evidence>
<evidence type="ECO:0000256" key="1">
    <source>
        <dbReference type="ARBA" id="ARBA00004123"/>
    </source>
</evidence>
<keyword evidence="7" id="KW-0804">Transcription</keyword>
<gene>
    <name evidence="11" type="ORF">OS493_026394</name>
</gene>
<feature type="compositionally biased region" description="Low complexity" evidence="9">
    <location>
        <begin position="225"/>
        <end position="234"/>
    </location>
</feature>
<dbReference type="Proteomes" id="UP001163046">
    <property type="component" value="Unassembled WGS sequence"/>
</dbReference>
<feature type="domain" description="BHLH" evidence="10">
    <location>
        <begin position="298"/>
        <end position="348"/>
    </location>
</feature>
<dbReference type="GO" id="GO:0007283">
    <property type="term" value="P:spermatogenesis"/>
    <property type="evidence" value="ECO:0007669"/>
    <property type="project" value="UniProtKB-KW"/>
</dbReference>
<dbReference type="AlphaFoldDB" id="A0A9W9ZAB9"/>
<keyword evidence="3" id="KW-0221">Differentiation</keyword>
<dbReference type="InterPro" id="IPR039583">
    <property type="entry name" value="TCFL5/SOLH1/2"/>
</dbReference>
<dbReference type="SUPFAM" id="SSF47459">
    <property type="entry name" value="HLH, helix-loop-helix DNA-binding domain"/>
    <property type="match status" value="1"/>
</dbReference>